<gene>
    <name evidence="1" type="ORF">MNBD_BACTEROID04-98</name>
</gene>
<dbReference type="GO" id="GO:0016020">
    <property type="term" value="C:membrane"/>
    <property type="evidence" value="ECO:0007669"/>
    <property type="project" value="InterPro"/>
</dbReference>
<dbReference type="SUPFAM" id="SSF82689">
    <property type="entry name" value="Mechanosensitive channel protein MscS (YggB), C-terminal domain"/>
    <property type="match status" value="1"/>
</dbReference>
<proteinExistence type="predicted"/>
<evidence type="ECO:0000313" key="1">
    <source>
        <dbReference type="EMBL" id="VAW26327.1"/>
    </source>
</evidence>
<sequence length="26" mass="3225">MDKKFRENNIQIPFPQRDVHLIQNKD</sequence>
<dbReference type="EMBL" id="UOER01000581">
    <property type="protein sequence ID" value="VAW26327.1"/>
    <property type="molecule type" value="Genomic_DNA"/>
</dbReference>
<name>A0A3B0UM49_9ZZZZ</name>
<accession>A0A3B0UM49</accession>
<dbReference type="AlphaFoldDB" id="A0A3B0UM49"/>
<protein>
    <submittedName>
        <fullName evidence="1">Uncharacterized protein</fullName>
    </submittedName>
</protein>
<dbReference type="InterPro" id="IPR011066">
    <property type="entry name" value="MscS_channel_C_sf"/>
</dbReference>
<reference evidence="1" key="1">
    <citation type="submission" date="2018-06" db="EMBL/GenBank/DDBJ databases">
        <authorList>
            <person name="Zhirakovskaya E."/>
        </authorList>
    </citation>
    <scope>NUCLEOTIDE SEQUENCE</scope>
</reference>
<organism evidence="1">
    <name type="scientific">hydrothermal vent metagenome</name>
    <dbReference type="NCBI Taxonomy" id="652676"/>
    <lineage>
        <taxon>unclassified sequences</taxon>
        <taxon>metagenomes</taxon>
        <taxon>ecological metagenomes</taxon>
    </lineage>
</organism>